<keyword evidence="3" id="KW-1185">Reference proteome</keyword>
<dbReference type="EMBL" id="LFZO01001109">
    <property type="protein sequence ID" value="KXS93674.1"/>
    <property type="molecule type" value="Genomic_DNA"/>
</dbReference>
<dbReference type="OrthoDB" id="6612291at2759"/>
<feature type="chain" id="PRO_5007296901" description="Secreted protein" evidence="1">
    <location>
        <begin position="25"/>
        <end position="141"/>
    </location>
</feature>
<sequence length="141" mass="14821">MAKHAKNGAMSVLANCMAFAALDAVPLLLLPPVVLTAPALADAVAEDPPPAFCEPSPLRPGPSPAPFFMYFSAPVGIAGRAEPVKGLVSQLSPWSGQFWTLPSVEYPPPLLGSETFANADCKYENCWPTGLTSLPEMVTIP</sequence>
<feature type="signal peptide" evidence="1">
    <location>
        <begin position="1"/>
        <end position="24"/>
    </location>
</feature>
<evidence type="ECO:0008006" key="4">
    <source>
        <dbReference type="Google" id="ProtNLM"/>
    </source>
</evidence>
<evidence type="ECO:0000313" key="3">
    <source>
        <dbReference type="Proteomes" id="UP000073492"/>
    </source>
</evidence>
<protein>
    <recommendedName>
        <fullName evidence="4">Secreted protein</fullName>
    </recommendedName>
</protein>
<dbReference type="Proteomes" id="UP000073492">
    <property type="component" value="Unassembled WGS sequence"/>
</dbReference>
<proteinExistence type="predicted"/>
<organism evidence="2 3">
    <name type="scientific">Pseudocercospora musae</name>
    <dbReference type="NCBI Taxonomy" id="113226"/>
    <lineage>
        <taxon>Eukaryota</taxon>
        <taxon>Fungi</taxon>
        <taxon>Dikarya</taxon>
        <taxon>Ascomycota</taxon>
        <taxon>Pezizomycotina</taxon>
        <taxon>Dothideomycetes</taxon>
        <taxon>Dothideomycetidae</taxon>
        <taxon>Mycosphaerellales</taxon>
        <taxon>Mycosphaerellaceae</taxon>
        <taxon>Pseudocercospora</taxon>
    </lineage>
</organism>
<evidence type="ECO:0000256" key="1">
    <source>
        <dbReference type="SAM" id="SignalP"/>
    </source>
</evidence>
<dbReference type="AlphaFoldDB" id="A0A139GU07"/>
<keyword evidence="1" id="KW-0732">Signal</keyword>
<accession>A0A139GU07</accession>
<comment type="caution">
    <text evidence="2">The sequence shown here is derived from an EMBL/GenBank/DDBJ whole genome shotgun (WGS) entry which is preliminary data.</text>
</comment>
<reference evidence="2 3" key="1">
    <citation type="submission" date="2015-07" db="EMBL/GenBank/DDBJ databases">
        <title>Comparative genomics of the Sigatoka disease complex on banana suggests a link between parallel evolutionary changes in Pseudocercospora fijiensis and Pseudocercospora eumusae and increased virulence on the banana host.</title>
        <authorList>
            <person name="Chang T.-C."/>
            <person name="Salvucci A."/>
            <person name="Crous P.W."/>
            <person name="Stergiopoulos I."/>
        </authorList>
    </citation>
    <scope>NUCLEOTIDE SEQUENCE [LARGE SCALE GENOMIC DNA]</scope>
    <source>
        <strain evidence="2 3">CBS 116634</strain>
    </source>
</reference>
<name>A0A139GU07_9PEZI</name>
<gene>
    <name evidence="2" type="ORF">AC579_3592</name>
</gene>
<evidence type="ECO:0000313" key="2">
    <source>
        <dbReference type="EMBL" id="KXS93674.1"/>
    </source>
</evidence>